<dbReference type="InterPro" id="IPR004360">
    <property type="entry name" value="Glyas_Fos-R_dOase_dom"/>
</dbReference>
<organism evidence="4 5">
    <name type="scientific">Cyclotella atomus</name>
    <dbReference type="NCBI Taxonomy" id="382360"/>
    <lineage>
        <taxon>Eukaryota</taxon>
        <taxon>Sar</taxon>
        <taxon>Stramenopiles</taxon>
        <taxon>Ochrophyta</taxon>
        <taxon>Bacillariophyta</taxon>
        <taxon>Coscinodiscophyceae</taxon>
        <taxon>Thalassiosirophycidae</taxon>
        <taxon>Stephanodiscales</taxon>
        <taxon>Stephanodiscaceae</taxon>
        <taxon>Cyclotella</taxon>
    </lineage>
</organism>
<protein>
    <recommendedName>
        <fullName evidence="3">VOC domain-containing protein</fullName>
    </recommendedName>
</protein>
<evidence type="ECO:0000256" key="2">
    <source>
        <dbReference type="SAM" id="SignalP"/>
    </source>
</evidence>
<dbReference type="Pfam" id="PF00903">
    <property type="entry name" value="Glyoxalase"/>
    <property type="match status" value="1"/>
</dbReference>
<dbReference type="CDD" id="cd07233">
    <property type="entry name" value="GlxI_Zn"/>
    <property type="match status" value="1"/>
</dbReference>
<sequence length="269" mass="29939">MKLLLTIAAILLPRPRIAKAFSPLQASHIASTSYHSTSLKMSETQQQPDVSPFMNGPRPDETKEYIMQQTMVRVKDPVKSLEFYCNVLGFRLIHYSEVSVPIQTLFAFYVGYVKYMRIPNFITHLHAYAVPTMEIQRLLCSSGGFLQSNKRREMESLHEDSWIEAEEGMVYNTGNADTTGTSDGSKIRGGFGHIGITVPNVYTACERFHKLGVQFHKSPNSGGMKGLAFIKDPDGYLIEVLPQGQMIVEDVDCCGVAAEGGEGYKDNSK</sequence>
<dbReference type="AlphaFoldDB" id="A0ABD3PK93"/>
<accession>A0ABD3PK93</accession>
<dbReference type="GO" id="GO:0046872">
    <property type="term" value="F:metal ion binding"/>
    <property type="evidence" value="ECO:0007669"/>
    <property type="project" value="UniProtKB-KW"/>
</dbReference>
<reference evidence="4 5" key="1">
    <citation type="submission" date="2024-10" db="EMBL/GenBank/DDBJ databases">
        <title>Updated reference genomes for cyclostephanoid diatoms.</title>
        <authorList>
            <person name="Roberts W.R."/>
            <person name="Alverson A.J."/>
        </authorList>
    </citation>
    <scope>NUCLEOTIDE SEQUENCE [LARGE SCALE GENOMIC DNA]</scope>
    <source>
        <strain evidence="4 5">AJA010-31</strain>
    </source>
</reference>
<dbReference type="Gene3D" id="3.10.180.10">
    <property type="entry name" value="2,3-Dihydroxybiphenyl 1,2-Dioxygenase, domain 1"/>
    <property type="match status" value="1"/>
</dbReference>
<evidence type="ECO:0000256" key="1">
    <source>
        <dbReference type="ARBA" id="ARBA00022723"/>
    </source>
</evidence>
<feature type="signal peptide" evidence="2">
    <location>
        <begin position="1"/>
        <end position="20"/>
    </location>
</feature>
<name>A0ABD3PK93_9STRA</name>
<dbReference type="InterPro" id="IPR037523">
    <property type="entry name" value="VOC_core"/>
</dbReference>
<evidence type="ECO:0000313" key="4">
    <source>
        <dbReference type="EMBL" id="KAL3788428.1"/>
    </source>
</evidence>
<dbReference type="InterPro" id="IPR029068">
    <property type="entry name" value="Glyas_Bleomycin-R_OHBP_Dase"/>
</dbReference>
<dbReference type="EMBL" id="JALLPJ020000565">
    <property type="protein sequence ID" value="KAL3788428.1"/>
    <property type="molecule type" value="Genomic_DNA"/>
</dbReference>
<dbReference type="PROSITE" id="PS51819">
    <property type="entry name" value="VOC"/>
    <property type="match status" value="1"/>
</dbReference>
<comment type="caution">
    <text evidence="4">The sequence shown here is derived from an EMBL/GenBank/DDBJ whole genome shotgun (WGS) entry which is preliminary data.</text>
</comment>
<keyword evidence="1" id="KW-0479">Metal-binding</keyword>
<gene>
    <name evidence="4" type="ORF">ACHAWO_007383</name>
</gene>
<feature type="domain" description="VOC" evidence="3">
    <location>
        <begin position="66"/>
        <end position="243"/>
    </location>
</feature>
<proteinExistence type="predicted"/>
<evidence type="ECO:0000259" key="3">
    <source>
        <dbReference type="PROSITE" id="PS51819"/>
    </source>
</evidence>
<keyword evidence="5" id="KW-1185">Reference proteome</keyword>
<dbReference type="SUPFAM" id="SSF54593">
    <property type="entry name" value="Glyoxalase/Bleomycin resistance protein/Dihydroxybiphenyl dioxygenase"/>
    <property type="match status" value="1"/>
</dbReference>
<dbReference type="InterPro" id="IPR018146">
    <property type="entry name" value="Glyoxalase_1_CS"/>
</dbReference>
<keyword evidence="2" id="KW-0732">Signal</keyword>
<dbReference type="PROSITE" id="PS00934">
    <property type="entry name" value="GLYOXALASE_I_1"/>
    <property type="match status" value="1"/>
</dbReference>
<dbReference type="Proteomes" id="UP001530400">
    <property type="component" value="Unassembled WGS sequence"/>
</dbReference>
<dbReference type="PANTHER" id="PTHR10374">
    <property type="entry name" value="LACTOYLGLUTATHIONE LYASE GLYOXALASE I"/>
    <property type="match status" value="1"/>
</dbReference>
<evidence type="ECO:0000313" key="5">
    <source>
        <dbReference type="Proteomes" id="UP001530400"/>
    </source>
</evidence>
<feature type="chain" id="PRO_5044799406" description="VOC domain-containing protein" evidence="2">
    <location>
        <begin position="21"/>
        <end position="269"/>
    </location>
</feature>
<dbReference type="PANTHER" id="PTHR10374:SF30">
    <property type="entry name" value="LACTOYLGLUTATHIONE LYASE"/>
    <property type="match status" value="1"/>
</dbReference>